<protein>
    <submittedName>
        <fullName evidence="2">Uncharacterized protein</fullName>
    </submittedName>
</protein>
<dbReference type="AlphaFoldDB" id="A0A914VGL3"/>
<proteinExistence type="predicted"/>
<keyword evidence="1" id="KW-1185">Reference proteome</keyword>
<dbReference type="Proteomes" id="UP000887566">
    <property type="component" value="Unplaced"/>
</dbReference>
<reference evidence="2" key="1">
    <citation type="submission" date="2022-11" db="UniProtKB">
        <authorList>
            <consortium name="WormBaseParasite"/>
        </authorList>
    </citation>
    <scope>IDENTIFICATION</scope>
</reference>
<dbReference type="WBParaSite" id="PSAMB.scaffold1930size26589.g15573.t1">
    <property type="protein sequence ID" value="PSAMB.scaffold1930size26589.g15573.t1"/>
    <property type="gene ID" value="PSAMB.scaffold1930size26589.g15573"/>
</dbReference>
<name>A0A914VGL3_9BILA</name>
<evidence type="ECO:0000313" key="2">
    <source>
        <dbReference type="WBParaSite" id="PSAMB.scaffold1930size26589.g15573.t1"/>
    </source>
</evidence>
<evidence type="ECO:0000313" key="1">
    <source>
        <dbReference type="Proteomes" id="UP000887566"/>
    </source>
</evidence>
<sequence length="192" mass="21639">MATELATKTAAMLQRSQSLQVDDDRNSLPKSCIWDWPFCDEGVAKCVVTKEKFTVCLEFNSAKGERFCTAKKFDQIKESNFSWSLGLSSADNGTSFWKVNIEILRNLNMIAIEAFRDISRLNERGKTLRRVRKVYRLPDQFDIATLQTSSFGSGSITLEVFPRTETPKSSVAHRRLVNGHHLKRSGSAVVGD</sequence>
<accession>A0A914VGL3</accession>
<organism evidence="1 2">
    <name type="scientific">Plectus sambesii</name>
    <dbReference type="NCBI Taxonomy" id="2011161"/>
    <lineage>
        <taxon>Eukaryota</taxon>
        <taxon>Metazoa</taxon>
        <taxon>Ecdysozoa</taxon>
        <taxon>Nematoda</taxon>
        <taxon>Chromadorea</taxon>
        <taxon>Plectida</taxon>
        <taxon>Plectina</taxon>
        <taxon>Plectoidea</taxon>
        <taxon>Plectidae</taxon>
        <taxon>Plectus</taxon>
    </lineage>
</organism>